<name>A0ABD0UVI6_DENTH</name>
<dbReference type="AlphaFoldDB" id="A0ABD0UVI6"/>
<evidence type="ECO:0000313" key="1">
    <source>
        <dbReference type="EMBL" id="KAL0916694.1"/>
    </source>
</evidence>
<comment type="caution">
    <text evidence="1">The sequence shown here is derived from an EMBL/GenBank/DDBJ whole genome shotgun (WGS) entry which is preliminary data.</text>
</comment>
<protein>
    <submittedName>
        <fullName evidence="1">Uncharacterized protein</fullName>
    </submittedName>
</protein>
<gene>
    <name evidence="1" type="ORF">M5K25_014223</name>
</gene>
<reference evidence="1 2" key="1">
    <citation type="journal article" date="2024" name="Plant Biotechnol. J.">
        <title>Dendrobium thyrsiflorum genome and its molecular insights into genes involved in important horticultural traits.</title>
        <authorList>
            <person name="Chen B."/>
            <person name="Wang J.Y."/>
            <person name="Zheng P.J."/>
            <person name="Li K.L."/>
            <person name="Liang Y.M."/>
            <person name="Chen X.F."/>
            <person name="Zhang C."/>
            <person name="Zhao X."/>
            <person name="He X."/>
            <person name="Zhang G.Q."/>
            <person name="Liu Z.J."/>
            <person name="Xu Q."/>
        </authorList>
    </citation>
    <scope>NUCLEOTIDE SEQUENCE [LARGE SCALE GENOMIC DNA]</scope>
    <source>
        <strain evidence="1">GZMU011</strain>
    </source>
</reference>
<dbReference type="EMBL" id="JANQDX010000011">
    <property type="protein sequence ID" value="KAL0916694.1"/>
    <property type="molecule type" value="Genomic_DNA"/>
</dbReference>
<evidence type="ECO:0000313" key="2">
    <source>
        <dbReference type="Proteomes" id="UP001552299"/>
    </source>
</evidence>
<proteinExistence type="predicted"/>
<sequence length="83" mass="9692">MPPPSQIRRRALRAKFLCSFGGTILLCLLGSYSDDQWRNLNSFRLPQRSYEHIPSPPRCCLTKMGYTKACADYGRDPMFWFRT</sequence>
<accession>A0ABD0UVI6</accession>
<organism evidence="1 2">
    <name type="scientific">Dendrobium thyrsiflorum</name>
    <name type="common">Pinecone-like raceme dendrobium</name>
    <name type="synonym">Orchid</name>
    <dbReference type="NCBI Taxonomy" id="117978"/>
    <lineage>
        <taxon>Eukaryota</taxon>
        <taxon>Viridiplantae</taxon>
        <taxon>Streptophyta</taxon>
        <taxon>Embryophyta</taxon>
        <taxon>Tracheophyta</taxon>
        <taxon>Spermatophyta</taxon>
        <taxon>Magnoliopsida</taxon>
        <taxon>Liliopsida</taxon>
        <taxon>Asparagales</taxon>
        <taxon>Orchidaceae</taxon>
        <taxon>Epidendroideae</taxon>
        <taxon>Malaxideae</taxon>
        <taxon>Dendrobiinae</taxon>
        <taxon>Dendrobium</taxon>
    </lineage>
</organism>
<keyword evidence="2" id="KW-1185">Reference proteome</keyword>
<dbReference type="Proteomes" id="UP001552299">
    <property type="component" value="Unassembled WGS sequence"/>
</dbReference>